<evidence type="ECO:0000259" key="4">
    <source>
        <dbReference type="Pfam" id="PF16220"/>
    </source>
</evidence>
<reference evidence="5 6" key="1">
    <citation type="journal article" date="2016" name="Antonie Van Leeuwenhoek">
        <title>Dongia soli sp. nov., isolated from soil from Dokdo, Korea.</title>
        <authorList>
            <person name="Kim D.U."/>
            <person name="Lee H."/>
            <person name="Kim H."/>
            <person name="Kim S.G."/>
            <person name="Ka J.O."/>
        </authorList>
    </citation>
    <scope>NUCLEOTIDE SEQUENCE [LARGE SCALE GENOMIC DNA]</scope>
    <source>
        <strain evidence="5 6">D78</strain>
    </source>
</reference>
<gene>
    <name evidence="5" type="ORF">SMD27_17465</name>
</gene>
<feature type="region of interest" description="Disordered" evidence="1">
    <location>
        <begin position="94"/>
        <end position="133"/>
    </location>
</feature>
<keyword evidence="2" id="KW-1133">Transmembrane helix</keyword>
<dbReference type="InterPro" id="IPR006860">
    <property type="entry name" value="FecR"/>
</dbReference>
<keyword evidence="6" id="KW-1185">Reference proteome</keyword>
<keyword evidence="2" id="KW-0812">Transmembrane</keyword>
<evidence type="ECO:0000256" key="1">
    <source>
        <dbReference type="SAM" id="MobiDB-lite"/>
    </source>
</evidence>
<dbReference type="RefSeq" id="WP_320509709.1">
    <property type="nucleotide sequence ID" value="NZ_JAXCLW010000005.1"/>
</dbReference>
<dbReference type="Pfam" id="PF16220">
    <property type="entry name" value="DUF4880"/>
    <property type="match status" value="1"/>
</dbReference>
<protein>
    <submittedName>
        <fullName evidence="5">DUF4880 domain-containing protein</fullName>
    </submittedName>
</protein>
<feature type="domain" description="FecR protein" evidence="3">
    <location>
        <begin position="259"/>
        <end position="324"/>
    </location>
</feature>
<sequence length="479" mass="51657">MTEMRLIPKQRPEADNDIISDVQETGARQKVSKHEFMRRHEEAMEWVLRLNAADVTPAERLAFAGWLASDRAHASAFHRAKRLHWMATHPLTPQGFRLQDAPPPQAANTTARPDADAPAEEISASATAGDASASVMPNHLAVKPAVSRDALLQAPMVEPASADAAATDIHAEQPSWSPRPMRRSTLEKLAQQQSAMRELTAREARHVALPHRMQRGGQKDAGTGKGAYAIGRVAALAVVAGLAAFLIADGPMRLRADLVSTSKEMPRITLPDGSQVQLDSGSAIDVAYDITVRRIRLLRGEAFFQVARDATRPFVVEAQNGTVTGGVITDDSGTPSGAGFDLRLTKAGAVVTVSDQVVSVAPPDKPNGDQYAPVELQAGQRIAYGLDGSMSPIRMADPQQTASWRRGRLEVENQSLASVIEQIDRHSPAPIIILGSSLGQRRVSGSFDLSHPREAVDMLAQRFNLHAVHVGPLLTVLRD</sequence>
<dbReference type="Gene3D" id="2.60.120.1440">
    <property type="match status" value="1"/>
</dbReference>
<feature type="compositionally biased region" description="Low complexity" evidence="1">
    <location>
        <begin position="123"/>
        <end position="133"/>
    </location>
</feature>
<dbReference type="PANTHER" id="PTHR30273:SF2">
    <property type="entry name" value="PROTEIN FECR"/>
    <property type="match status" value="1"/>
</dbReference>
<dbReference type="InterPro" id="IPR012373">
    <property type="entry name" value="Ferrdict_sens_TM"/>
</dbReference>
<feature type="region of interest" description="Disordered" evidence="1">
    <location>
        <begin position="162"/>
        <end position="182"/>
    </location>
</feature>
<evidence type="ECO:0000256" key="2">
    <source>
        <dbReference type="SAM" id="Phobius"/>
    </source>
</evidence>
<dbReference type="InterPro" id="IPR032623">
    <property type="entry name" value="FecR_N"/>
</dbReference>
<dbReference type="PANTHER" id="PTHR30273">
    <property type="entry name" value="PERIPLASMIC SIGNAL SENSOR AND SIGMA FACTOR ACTIVATOR FECR-RELATED"/>
    <property type="match status" value="1"/>
</dbReference>
<dbReference type="EMBL" id="JAXCLW010000005">
    <property type="protein sequence ID" value="MDY0884636.1"/>
    <property type="molecule type" value="Genomic_DNA"/>
</dbReference>
<evidence type="ECO:0000313" key="6">
    <source>
        <dbReference type="Proteomes" id="UP001279642"/>
    </source>
</evidence>
<organism evidence="5 6">
    <name type="scientific">Dongia soli</name>
    <dbReference type="NCBI Taxonomy" id="600628"/>
    <lineage>
        <taxon>Bacteria</taxon>
        <taxon>Pseudomonadati</taxon>
        <taxon>Pseudomonadota</taxon>
        <taxon>Alphaproteobacteria</taxon>
        <taxon>Rhodospirillales</taxon>
        <taxon>Dongiaceae</taxon>
        <taxon>Dongia</taxon>
    </lineage>
</organism>
<dbReference type="Pfam" id="PF04773">
    <property type="entry name" value="FecR"/>
    <property type="match status" value="1"/>
</dbReference>
<proteinExistence type="predicted"/>
<name>A0ABU5EEJ7_9PROT</name>
<evidence type="ECO:0000313" key="5">
    <source>
        <dbReference type="EMBL" id="MDY0884636.1"/>
    </source>
</evidence>
<keyword evidence="2" id="KW-0472">Membrane</keyword>
<evidence type="ECO:0000259" key="3">
    <source>
        <dbReference type="Pfam" id="PF04773"/>
    </source>
</evidence>
<feature type="transmembrane region" description="Helical" evidence="2">
    <location>
        <begin position="227"/>
        <end position="248"/>
    </location>
</feature>
<dbReference type="Proteomes" id="UP001279642">
    <property type="component" value="Unassembled WGS sequence"/>
</dbReference>
<feature type="domain" description="FecR N-terminal" evidence="4">
    <location>
        <begin position="41"/>
        <end position="83"/>
    </location>
</feature>
<dbReference type="Gene3D" id="3.55.50.30">
    <property type="match status" value="1"/>
</dbReference>
<comment type="caution">
    <text evidence="5">The sequence shown here is derived from an EMBL/GenBank/DDBJ whole genome shotgun (WGS) entry which is preliminary data.</text>
</comment>
<accession>A0ABU5EEJ7</accession>